<feature type="region of interest" description="Disordered" evidence="1">
    <location>
        <begin position="155"/>
        <end position="174"/>
    </location>
</feature>
<evidence type="ECO:0000313" key="3">
    <source>
        <dbReference type="Proteomes" id="UP000289691"/>
    </source>
</evidence>
<feature type="compositionally biased region" description="Basic and acidic residues" evidence="1">
    <location>
        <begin position="155"/>
        <end position="164"/>
    </location>
</feature>
<keyword evidence="3" id="KW-1185">Reference proteome</keyword>
<proteinExistence type="predicted"/>
<feature type="compositionally biased region" description="Polar residues" evidence="1">
    <location>
        <begin position="165"/>
        <end position="174"/>
    </location>
</feature>
<evidence type="ECO:0000313" key="2">
    <source>
        <dbReference type="EMBL" id="RXK50260.1"/>
    </source>
</evidence>
<organism evidence="2 3">
    <name type="scientific">Halorientalis pallida</name>
    <dbReference type="NCBI Taxonomy" id="2479928"/>
    <lineage>
        <taxon>Archaea</taxon>
        <taxon>Methanobacteriati</taxon>
        <taxon>Methanobacteriota</taxon>
        <taxon>Stenosarchaea group</taxon>
        <taxon>Halobacteria</taxon>
        <taxon>Halobacteriales</taxon>
        <taxon>Haloarculaceae</taxon>
        <taxon>Halorientalis</taxon>
    </lineage>
</organism>
<dbReference type="Proteomes" id="UP000289691">
    <property type="component" value="Unassembled WGS sequence"/>
</dbReference>
<dbReference type="RefSeq" id="WP_129068221.1">
    <property type="nucleotide sequence ID" value="NZ_RDFA01000002.1"/>
</dbReference>
<dbReference type="EMBL" id="RDFA01000002">
    <property type="protein sequence ID" value="RXK50260.1"/>
    <property type="molecule type" value="Genomic_DNA"/>
</dbReference>
<comment type="caution">
    <text evidence="2">The sequence shown here is derived from an EMBL/GenBank/DDBJ whole genome shotgun (WGS) entry which is preliminary data.</text>
</comment>
<accession>A0A498KXA9</accession>
<protein>
    <submittedName>
        <fullName evidence="2">Uncharacterized protein</fullName>
    </submittedName>
</protein>
<evidence type="ECO:0000256" key="1">
    <source>
        <dbReference type="SAM" id="MobiDB-lite"/>
    </source>
</evidence>
<sequence>MPGRYAAGEVRATADCYTPEWMDDSGVRETLLQDREGVVVRVALPDGEEWALETSLWELVSLYALVESGVAGSVVVHMGYHVRTERQSGADRRLDLTTWTIRDGDPDGEWVPHRTGPTVQGPTPAVLGLLAAPIDQVLETLRAHGMDREEVRQHYEAAHEEPRTETSLWSRLSE</sequence>
<dbReference type="AlphaFoldDB" id="A0A498KXA9"/>
<gene>
    <name evidence="2" type="ORF">EAF64_06780</name>
</gene>
<name>A0A498KXA9_9EURY</name>
<reference evidence="2 3" key="1">
    <citation type="submission" date="2019-01" db="EMBL/GenBank/DDBJ databases">
        <title>Halorientalis sp. F13-25 a new haloarchaeum isolated from hypersaline water.</title>
        <authorList>
            <person name="Ana D.-V."/>
            <person name="Cristina S.-P."/>
            <person name="Antonio V."/>
        </authorList>
    </citation>
    <scope>NUCLEOTIDE SEQUENCE [LARGE SCALE GENOMIC DNA]</scope>
    <source>
        <strain evidence="2 3">F13-25</strain>
    </source>
</reference>